<feature type="transmembrane region" description="Helical" evidence="1">
    <location>
        <begin position="105"/>
        <end position="129"/>
    </location>
</feature>
<dbReference type="AlphaFoldDB" id="A0AAQ3KB44"/>
<keyword evidence="1" id="KW-0812">Transmembrane</keyword>
<organism evidence="2 3">
    <name type="scientific">Canna indica</name>
    <name type="common">Indian-shot</name>
    <dbReference type="NCBI Taxonomy" id="4628"/>
    <lineage>
        <taxon>Eukaryota</taxon>
        <taxon>Viridiplantae</taxon>
        <taxon>Streptophyta</taxon>
        <taxon>Embryophyta</taxon>
        <taxon>Tracheophyta</taxon>
        <taxon>Spermatophyta</taxon>
        <taxon>Magnoliopsida</taxon>
        <taxon>Liliopsida</taxon>
        <taxon>Zingiberales</taxon>
        <taxon>Cannaceae</taxon>
        <taxon>Canna</taxon>
    </lineage>
</organism>
<reference evidence="2 3" key="1">
    <citation type="submission" date="2023-10" db="EMBL/GenBank/DDBJ databases">
        <title>Chromosome-scale genome assembly provides insights into flower coloration mechanisms of Canna indica.</title>
        <authorList>
            <person name="Li C."/>
        </authorList>
    </citation>
    <scope>NUCLEOTIDE SEQUENCE [LARGE SCALE GENOMIC DNA]</scope>
    <source>
        <tissue evidence="2">Flower</tissue>
    </source>
</reference>
<keyword evidence="3" id="KW-1185">Reference proteome</keyword>
<gene>
    <name evidence="2" type="ORF">Cni_G13898</name>
</gene>
<sequence>MQSWLHRSPCCPNNGAAWAGTFPSARISVHNPGGDHHMVPRDWGSTGFDEIVRSGFPSRTARLSRLNLPPLLVLHRTDGMPDEELAIAFARLNVKESGRRRRLRGLSFTLLSLCVFWVDASTTVFSNLLQSS</sequence>
<evidence type="ECO:0000313" key="3">
    <source>
        <dbReference type="Proteomes" id="UP001327560"/>
    </source>
</evidence>
<name>A0AAQ3KB44_9LILI</name>
<dbReference type="Proteomes" id="UP001327560">
    <property type="component" value="Chromosome 4"/>
</dbReference>
<keyword evidence="1" id="KW-0472">Membrane</keyword>
<evidence type="ECO:0000256" key="1">
    <source>
        <dbReference type="SAM" id="Phobius"/>
    </source>
</evidence>
<keyword evidence="1" id="KW-1133">Transmembrane helix</keyword>
<evidence type="ECO:0000313" key="2">
    <source>
        <dbReference type="EMBL" id="WOL05172.1"/>
    </source>
</evidence>
<proteinExistence type="predicted"/>
<protein>
    <submittedName>
        <fullName evidence="2">Uncharacterized protein</fullName>
    </submittedName>
</protein>
<dbReference type="EMBL" id="CP136893">
    <property type="protein sequence ID" value="WOL05172.1"/>
    <property type="molecule type" value="Genomic_DNA"/>
</dbReference>
<accession>A0AAQ3KB44</accession>